<name>A0A447TDR6_CHRVL</name>
<gene>
    <name evidence="2" type="ORF">NCTC9695_03425</name>
</gene>
<organism evidence="2 3">
    <name type="scientific">Chromobacterium violaceum</name>
    <dbReference type="NCBI Taxonomy" id="536"/>
    <lineage>
        <taxon>Bacteria</taxon>
        <taxon>Pseudomonadati</taxon>
        <taxon>Pseudomonadota</taxon>
        <taxon>Betaproteobacteria</taxon>
        <taxon>Neisseriales</taxon>
        <taxon>Chromobacteriaceae</taxon>
        <taxon>Chromobacterium</taxon>
    </lineage>
</organism>
<evidence type="ECO:0000313" key="2">
    <source>
        <dbReference type="EMBL" id="VEB42971.1"/>
    </source>
</evidence>
<dbReference type="AlphaFoldDB" id="A0A447TDR6"/>
<protein>
    <submittedName>
        <fullName evidence="2">Uncharacterized protein</fullName>
    </submittedName>
</protein>
<keyword evidence="1" id="KW-0812">Transmembrane</keyword>
<evidence type="ECO:0000256" key="1">
    <source>
        <dbReference type="SAM" id="Phobius"/>
    </source>
</evidence>
<feature type="transmembrane region" description="Helical" evidence="1">
    <location>
        <begin position="12"/>
        <end position="33"/>
    </location>
</feature>
<evidence type="ECO:0000313" key="3">
    <source>
        <dbReference type="Proteomes" id="UP000275777"/>
    </source>
</evidence>
<dbReference type="Proteomes" id="UP000275777">
    <property type="component" value="Chromosome"/>
</dbReference>
<keyword evidence="1" id="KW-0472">Membrane</keyword>
<proteinExistence type="predicted"/>
<sequence length="56" mass="6264">MQIDVMPFMFPIIRVGALLLMALIVGMFAAAYVNHRMLLMDYRISSGGSGARWRSS</sequence>
<accession>A0A447TDR6</accession>
<dbReference type="EMBL" id="LR134182">
    <property type="protein sequence ID" value="VEB42971.1"/>
    <property type="molecule type" value="Genomic_DNA"/>
</dbReference>
<reference evidence="2 3" key="1">
    <citation type="submission" date="2018-12" db="EMBL/GenBank/DDBJ databases">
        <authorList>
            <consortium name="Pathogen Informatics"/>
        </authorList>
    </citation>
    <scope>NUCLEOTIDE SEQUENCE [LARGE SCALE GENOMIC DNA]</scope>
    <source>
        <strain evidence="2 3">NCTC9695</strain>
    </source>
</reference>
<keyword evidence="1" id="KW-1133">Transmembrane helix</keyword>